<feature type="region of interest" description="Disordered" evidence="2">
    <location>
        <begin position="1"/>
        <end position="23"/>
    </location>
</feature>
<name>A0A2V0PM22_9CHLO</name>
<reference evidence="4 5" key="1">
    <citation type="journal article" date="2018" name="Sci. Rep.">
        <title>Raphidocelis subcapitata (=Pseudokirchneriella subcapitata) provides an insight into genome evolution and environmental adaptations in the Sphaeropleales.</title>
        <authorList>
            <person name="Suzuki S."/>
            <person name="Yamaguchi H."/>
            <person name="Nakajima N."/>
            <person name="Kawachi M."/>
        </authorList>
    </citation>
    <scope>NUCLEOTIDE SEQUENCE [LARGE SCALE GENOMIC DNA]</scope>
    <source>
        <strain evidence="4 5">NIES-35</strain>
    </source>
</reference>
<organism evidence="4 5">
    <name type="scientific">Raphidocelis subcapitata</name>
    <dbReference type="NCBI Taxonomy" id="307507"/>
    <lineage>
        <taxon>Eukaryota</taxon>
        <taxon>Viridiplantae</taxon>
        <taxon>Chlorophyta</taxon>
        <taxon>core chlorophytes</taxon>
        <taxon>Chlorophyceae</taxon>
        <taxon>CS clade</taxon>
        <taxon>Sphaeropleales</taxon>
        <taxon>Selenastraceae</taxon>
        <taxon>Raphidocelis</taxon>
    </lineage>
</organism>
<sequence>MRLSKGLRSGGAAEGRAPALGRSPLQPAAFRARQQQRAASGARVPAPGAEAAAAQAPSLVIARRGVLLLGPGGAAVVAAMAAAAGVEAATLLAPPAAAAAAAAAEGAAASEAASPCELQQAASGLAWCDLSKGGGAEAIRGALYKVHYTVALGSTGAEFDSSYLKKQPLVVKLGEREVMEAWDRAILGAEGVLPPMREGGKRRIVVPPGPLQQQGTKSLVWMVGLLEALEDAGELSGQGMPTSELVFELELLNRRTR</sequence>
<dbReference type="STRING" id="307507.A0A2V0PM22"/>
<accession>A0A2V0PM22</accession>
<dbReference type="GO" id="GO:0003755">
    <property type="term" value="F:peptidyl-prolyl cis-trans isomerase activity"/>
    <property type="evidence" value="ECO:0007669"/>
    <property type="project" value="UniProtKB-KW"/>
</dbReference>
<dbReference type="PANTHER" id="PTHR47833:SF2">
    <property type="entry name" value="PEPTIDYLPROLYL ISOMERASE"/>
    <property type="match status" value="1"/>
</dbReference>
<comment type="catalytic activity">
    <reaction evidence="1">
        <text>[protein]-peptidylproline (omega=180) = [protein]-peptidylproline (omega=0)</text>
        <dbReference type="Rhea" id="RHEA:16237"/>
        <dbReference type="Rhea" id="RHEA-COMP:10747"/>
        <dbReference type="Rhea" id="RHEA-COMP:10748"/>
        <dbReference type="ChEBI" id="CHEBI:83833"/>
        <dbReference type="ChEBI" id="CHEBI:83834"/>
        <dbReference type="EC" id="5.2.1.8"/>
    </reaction>
</comment>
<dbReference type="Gene3D" id="3.10.50.40">
    <property type="match status" value="1"/>
</dbReference>
<dbReference type="OrthoDB" id="1902587at2759"/>
<dbReference type="InterPro" id="IPR044183">
    <property type="entry name" value="PNSL4/FKBP13-like"/>
</dbReference>
<protein>
    <recommendedName>
        <fullName evidence="1">peptidylprolyl isomerase</fullName>
        <ecNumber evidence="1">5.2.1.8</ecNumber>
    </recommendedName>
</protein>
<gene>
    <name evidence="4" type="ORF">Rsub_13352</name>
</gene>
<dbReference type="Proteomes" id="UP000247498">
    <property type="component" value="Unassembled WGS sequence"/>
</dbReference>
<comment type="caution">
    <text evidence="4">The sequence shown here is derived from an EMBL/GenBank/DDBJ whole genome shotgun (WGS) entry which is preliminary data.</text>
</comment>
<dbReference type="Pfam" id="PF00254">
    <property type="entry name" value="FKBP_C"/>
    <property type="match status" value="1"/>
</dbReference>
<keyword evidence="1" id="KW-0697">Rotamase</keyword>
<keyword evidence="1" id="KW-0413">Isomerase</keyword>
<dbReference type="SUPFAM" id="SSF54534">
    <property type="entry name" value="FKBP-like"/>
    <property type="match status" value="1"/>
</dbReference>
<evidence type="ECO:0000259" key="3">
    <source>
        <dbReference type="PROSITE" id="PS50059"/>
    </source>
</evidence>
<evidence type="ECO:0000313" key="4">
    <source>
        <dbReference type="EMBL" id="GBG00620.1"/>
    </source>
</evidence>
<dbReference type="PROSITE" id="PS50059">
    <property type="entry name" value="FKBP_PPIASE"/>
    <property type="match status" value="1"/>
</dbReference>
<feature type="domain" description="PPIase FKBP-type" evidence="3">
    <location>
        <begin position="141"/>
        <end position="255"/>
    </location>
</feature>
<dbReference type="InterPro" id="IPR001179">
    <property type="entry name" value="PPIase_FKBP_dom"/>
</dbReference>
<dbReference type="EC" id="5.2.1.8" evidence="1"/>
<evidence type="ECO:0000256" key="1">
    <source>
        <dbReference type="PROSITE-ProRule" id="PRU00277"/>
    </source>
</evidence>
<dbReference type="EMBL" id="BDRX01000265">
    <property type="protein sequence ID" value="GBG00620.1"/>
    <property type="molecule type" value="Genomic_DNA"/>
</dbReference>
<dbReference type="InParanoid" id="A0A2V0PM22"/>
<proteinExistence type="predicted"/>
<keyword evidence="5" id="KW-1185">Reference proteome</keyword>
<dbReference type="GO" id="GO:0009507">
    <property type="term" value="C:chloroplast"/>
    <property type="evidence" value="ECO:0007669"/>
    <property type="project" value="InterPro"/>
</dbReference>
<dbReference type="AlphaFoldDB" id="A0A2V0PM22"/>
<dbReference type="InterPro" id="IPR046357">
    <property type="entry name" value="PPIase_dom_sf"/>
</dbReference>
<dbReference type="PANTHER" id="PTHR47833">
    <property type="entry name" value="PHOTOSYNTHETIC NDH SUBUNIT OF LUMENAL LOCATION 4, CHLOROPLASTIC"/>
    <property type="match status" value="1"/>
</dbReference>
<evidence type="ECO:0000313" key="5">
    <source>
        <dbReference type="Proteomes" id="UP000247498"/>
    </source>
</evidence>
<evidence type="ECO:0000256" key="2">
    <source>
        <dbReference type="SAM" id="MobiDB-lite"/>
    </source>
</evidence>